<dbReference type="AlphaFoldDB" id="A7MMA7"/>
<keyword evidence="2" id="KW-1185">Reference proteome</keyword>
<dbReference type="HOGENOM" id="CLU_2536927_0_0_6"/>
<name>A7MMA7_CROS8</name>
<dbReference type="KEGG" id="esa:ESA_00169"/>
<proteinExistence type="predicted"/>
<reference evidence="1 2" key="1">
    <citation type="journal article" date="2010" name="PLoS ONE">
        <title>Genome sequence of Cronobacter sakazakii BAA-894 and comparative genomic hybridization analysis with other Cronobacter species.</title>
        <authorList>
            <person name="Kucerova E."/>
            <person name="Clifton S.W."/>
            <person name="Xia X.Q."/>
            <person name="Long F."/>
            <person name="Porwollik S."/>
            <person name="Fulton L."/>
            <person name="Fronick C."/>
            <person name="Minx P."/>
            <person name="Kyung K."/>
            <person name="Warren W."/>
            <person name="Fulton R."/>
            <person name="Feng D."/>
            <person name="Wollam A."/>
            <person name="Shah N."/>
            <person name="Bhonagiri V."/>
            <person name="Nash W.E."/>
            <person name="Hallsworth-Pepin K."/>
            <person name="Wilson R.K."/>
            <person name="McClelland M."/>
            <person name="Forsythe S.J."/>
        </authorList>
    </citation>
    <scope>NUCLEOTIDE SEQUENCE [LARGE SCALE GENOMIC DNA]</scope>
    <source>
        <strain evidence="1 2">ATCC BAA-894</strain>
    </source>
</reference>
<evidence type="ECO:0000313" key="2">
    <source>
        <dbReference type="Proteomes" id="UP000000260"/>
    </source>
</evidence>
<dbReference type="Proteomes" id="UP000000260">
    <property type="component" value="Chromosome"/>
</dbReference>
<organism evidence="1 2">
    <name type="scientific">Cronobacter sakazakii (strain ATCC BAA-894)</name>
    <name type="common">Enterobacter sakazakii</name>
    <dbReference type="NCBI Taxonomy" id="290339"/>
    <lineage>
        <taxon>Bacteria</taxon>
        <taxon>Pseudomonadati</taxon>
        <taxon>Pseudomonadota</taxon>
        <taxon>Gammaproteobacteria</taxon>
        <taxon>Enterobacterales</taxon>
        <taxon>Enterobacteriaceae</taxon>
        <taxon>Cronobacter</taxon>
    </lineage>
</organism>
<evidence type="ECO:0000313" key="1">
    <source>
        <dbReference type="EMBL" id="ABU75473.1"/>
    </source>
</evidence>
<accession>A7MMA7</accession>
<protein>
    <submittedName>
        <fullName evidence="1">Uncharacterized protein</fullName>
    </submittedName>
</protein>
<dbReference type="EMBL" id="CP000783">
    <property type="protein sequence ID" value="ABU75473.1"/>
    <property type="molecule type" value="Genomic_DNA"/>
</dbReference>
<sequence length="83" mass="9214">MHRIDNAFALHVFFRRTPDDAIASHQRADSAANVAAVHPAVRRFDVGMLTKTTDNAAVARLTKLRVVGIGFLRSLFEPALMIR</sequence>
<gene>
    <name evidence="1" type="ordered locus">ESA_00169</name>
</gene>